<dbReference type="SUPFAM" id="SSF89733">
    <property type="entry name" value="L-sulfolactate dehydrogenase-like"/>
    <property type="match status" value="1"/>
</dbReference>
<dbReference type="Proteomes" id="UP000823823">
    <property type="component" value="Unassembled WGS sequence"/>
</dbReference>
<evidence type="ECO:0000313" key="3">
    <source>
        <dbReference type="EMBL" id="HJB09703.1"/>
    </source>
</evidence>
<dbReference type="AlphaFoldDB" id="A0A9D2LBV5"/>
<evidence type="ECO:0000256" key="2">
    <source>
        <dbReference type="ARBA" id="ARBA00023002"/>
    </source>
</evidence>
<dbReference type="Gene3D" id="3.30.1370.60">
    <property type="entry name" value="Hypothetical oxidoreductase yiak, domain 2"/>
    <property type="match status" value="1"/>
</dbReference>
<sequence length="353" mass="35951">MASPQYDVAALRDFSRDLLAAAGAGDADAELVAHSLVDADRAGIFSHGLLRLPLYLRAMEAGGIDATARPRVVREHGAVTVLEAGSTFGQVAMQQAVEIAGSAAATHGMAGVAVQGSTHFGAGRFWMEQLAEQGLAGILTSTTGPVAAPFGGSRPILGTNPLSIALPSAGPSPLIVDLATTAGAYGKVVAAHQEGQTIPADWAVDATGEGTIDPGAVLDGGALLPFGGHKGSGVAVLIEGLSAALSSAAFAFRTVDIWQDPSSQMNTGHLLLALDIAAFGDPDQVRRKVEELQQEVRASHPAAEVMAPGDLESSRLRAAAHSVELAPSTVAQLRELAAVRGAQFPAPLEEGTS</sequence>
<evidence type="ECO:0000313" key="4">
    <source>
        <dbReference type="Proteomes" id="UP000823823"/>
    </source>
</evidence>
<dbReference type="InterPro" id="IPR043144">
    <property type="entry name" value="Mal/L-sulf/L-lact_DH-like_ah"/>
</dbReference>
<reference evidence="3" key="1">
    <citation type="journal article" date="2021" name="PeerJ">
        <title>Extensive microbial diversity within the chicken gut microbiome revealed by metagenomics and culture.</title>
        <authorList>
            <person name="Gilroy R."/>
            <person name="Ravi A."/>
            <person name="Getino M."/>
            <person name="Pursley I."/>
            <person name="Horton D.L."/>
            <person name="Alikhan N.F."/>
            <person name="Baker D."/>
            <person name="Gharbi K."/>
            <person name="Hall N."/>
            <person name="Watson M."/>
            <person name="Adriaenssens E.M."/>
            <person name="Foster-Nyarko E."/>
            <person name="Jarju S."/>
            <person name="Secka A."/>
            <person name="Antonio M."/>
            <person name="Oren A."/>
            <person name="Chaudhuri R.R."/>
            <person name="La Ragione R."/>
            <person name="Hildebrand F."/>
            <person name="Pallen M.J."/>
        </authorList>
    </citation>
    <scope>NUCLEOTIDE SEQUENCE</scope>
    <source>
        <strain evidence="3">ChiHjej13B12-24818</strain>
    </source>
</reference>
<name>A0A9D2LBV5_9MICO</name>
<reference evidence="3" key="2">
    <citation type="submission" date="2021-04" db="EMBL/GenBank/DDBJ databases">
        <authorList>
            <person name="Gilroy R."/>
        </authorList>
    </citation>
    <scope>NUCLEOTIDE SEQUENCE</scope>
    <source>
        <strain evidence="3">ChiHjej13B12-24818</strain>
    </source>
</reference>
<evidence type="ECO:0000256" key="1">
    <source>
        <dbReference type="ARBA" id="ARBA00006056"/>
    </source>
</evidence>
<dbReference type="EMBL" id="DWZH01000032">
    <property type="protein sequence ID" value="HJB09703.1"/>
    <property type="molecule type" value="Genomic_DNA"/>
</dbReference>
<proteinExistence type="inferred from homology"/>
<dbReference type="Pfam" id="PF02615">
    <property type="entry name" value="Ldh_2"/>
    <property type="match status" value="1"/>
</dbReference>
<dbReference type="PANTHER" id="PTHR11091">
    <property type="entry name" value="OXIDOREDUCTASE-RELATED"/>
    <property type="match status" value="1"/>
</dbReference>
<comment type="caution">
    <text evidence="3">The sequence shown here is derived from an EMBL/GenBank/DDBJ whole genome shotgun (WGS) entry which is preliminary data.</text>
</comment>
<comment type="similarity">
    <text evidence="1">Belongs to the LDH2/MDH2 oxidoreductase family.</text>
</comment>
<gene>
    <name evidence="3" type="ORF">H9786_04095</name>
</gene>
<dbReference type="InterPro" id="IPR043143">
    <property type="entry name" value="Mal/L-sulf/L-lact_DH-like_NADP"/>
</dbReference>
<accession>A0A9D2LBV5</accession>
<keyword evidence="2" id="KW-0560">Oxidoreductase</keyword>
<protein>
    <submittedName>
        <fullName evidence="3">Ldh family oxidoreductase</fullName>
    </submittedName>
</protein>
<dbReference type="InterPro" id="IPR003767">
    <property type="entry name" value="Malate/L-lactate_DH-like"/>
</dbReference>
<dbReference type="InterPro" id="IPR036111">
    <property type="entry name" value="Mal/L-sulfo/L-lacto_DH-like_sf"/>
</dbReference>
<dbReference type="PANTHER" id="PTHR11091:SF0">
    <property type="entry name" value="MALATE DEHYDROGENASE"/>
    <property type="match status" value="1"/>
</dbReference>
<dbReference type="Gene3D" id="1.10.1530.10">
    <property type="match status" value="1"/>
</dbReference>
<dbReference type="GO" id="GO:0016491">
    <property type="term" value="F:oxidoreductase activity"/>
    <property type="evidence" value="ECO:0007669"/>
    <property type="project" value="UniProtKB-KW"/>
</dbReference>
<organism evidence="3 4">
    <name type="scientific">Candidatus Brachybacterium merdavium</name>
    <dbReference type="NCBI Taxonomy" id="2838513"/>
    <lineage>
        <taxon>Bacteria</taxon>
        <taxon>Bacillati</taxon>
        <taxon>Actinomycetota</taxon>
        <taxon>Actinomycetes</taxon>
        <taxon>Micrococcales</taxon>
        <taxon>Dermabacteraceae</taxon>
        <taxon>Brachybacterium</taxon>
    </lineage>
</organism>